<name>A0A934RK97_9BACT</name>
<evidence type="ECO:0000256" key="1">
    <source>
        <dbReference type="ARBA" id="ARBA00006962"/>
    </source>
</evidence>
<feature type="domain" description="Diacylglycerol glucosyltransferase N-terminal" evidence="4">
    <location>
        <begin position="18"/>
        <end position="180"/>
    </location>
</feature>
<comment type="similarity">
    <text evidence="1">Belongs to the glycosyltransferase 28 family.</text>
</comment>
<comment type="caution">
    <text evidence="5">The sequence shown here is derived from an EMBL/GenBank/DDBJ whole genome shotgun (WGS) entry which is preliminary data.</text>
</comment>
<keyword evidence="6" id="KW-1185">Reference proteome</keyword>
<protein>
    <recommendedName>
        <fullName evidence="4">Diacylglycerol glucosyltransferase N-terminal domain-containing protein</fullName>
    </recommendedName>
</protein>
<dbReference type="GO" id="GO:0009247">
    <property type="term" value="P:glycolipid biosynthetic process"/>
    <property type="evidence" value="ECO:0007669"/>
    <property type="project" value="InterPro"/>
</dbReference>
<dbReference type="SUPFAM" id="SSF53756">
    <property type="entry name" value="UDP-Glycosyltransferase/glycogen phosphorylase"/>
    <property type="match status" value="1"/>
</dbReference>
<evidence type="ECO:0000313" key="6">
    <source>
        <dbReference type="Proteomes" id="UP000604083"/>
    </source>
</evidence>
<dbReference type="InterPro" id="IPR050519">
    <property type="entry name" value="Glycosyltransf_28_UgtP"/>
</dbReference>
<dbReference type="Gene3D" id="3.40.50.2000">
    <property type="entry name" value="Glycogen Phosphorylase B"/>
    <property type="match status" value="1"/>
</dbReference>
<dbReference type="PANTHER" id="PTHR43025">
    <property type="entry name" value="MONOGALACTOSYLDIACYLGLYCEROL SYNTHASE"/>
    <property type="match status" value="1"/>
</dbReference>
<dbReference type="InterPro" id="IPR009695">
    <property type="entry name" value="Diacylglyc_glucosyltr_N"/>
</dbReference>
<dbReference type="GO" id="GO:0016020">
    <property type="term" value="C:membrane"/>
    <property type="evidence" value="ECO:0007669"/>
    <property type="project" value="GOC"/>
</dbReference>
<dbReference type="PANTHER" id="PTHR43025:SF3">
    <property type="entry name" value="MONOGALACTOSYLDIACYLGLYCEROL SYNTHASE 1, CHLOROPLASTIC"/>
    <property type="match status" value="1"/>
</dbReference>
<sequence>MKGKPRILIVTAGYGEGHNSAARGLALALEGRAEVSVFDPCAQGAPRLNEVLRRGYRAMTTYSPTIWDWVYRATERRDFSKETFHVMRKPEEALARQVQEFAPDAVVSTYPLYPYFAERLRQRGRWKGMVFTVVTDSIEINNAWLQAPTDYWLVTDGLTRRMMQGRGLPEGRIVETGFPVSPLFPTLEPLTSKSPTDPFRVLHFATARKPQIQAVGVPVLECDNTHLTMILGRNVRRLYRPAQELKKRYPGRVKLVGWSRQIPNYLCRHHLAIGKAGGATVHESIAASTPMLIHHLVPGQEEGNLALLRSMGGGDLADNPARLQTKLQELLANDCKEWKRWKRNLAKYSRPHSATITAQFVLDKLREEKNF</sequence>
<evidence type="ECO:0000256" key="3">
    <source>
        <dbReference type="ARBA" id="ARBA00022679"/>
    </source>
</evidence>
<gene>
    <name evidence="5" type="ORF">JIN78_02800</name>
</gene>
<dbReference type="AlphaFoldDB" id="A0A934RK97"/>
<keyword evidence="2" id="KW-0328">Glycosyltransferase</keyword>
<evidence type="ECO:0000313" key="5">
    <source>
        <dbReference type="EMBL" id="MBK1832979.1"/>
    </source>
</evidence>
<proteinExistence type="inferred from homology"/>
<dbReference type="EMBL" id="JAENIO010000004">
    <property type="protein sequence ID" value="MBK1832979.1"/>
    <property type="molecule type" value="Genomic_DNA"/>
</dbReference>
<evidence type="ECO:0000259" key="4">
    <source>
        <dbReference type="Pfam" id="PF06925"/>
    </source>
</evidence>
<dbReference type="Pfam" id="PF06925">
    <property type="entry name" value="MGDG_synth"/>
    <property type="match status" value="1"/>
</dbReference>
<accession>A0A934RK97</accession>
<dbReference type="GO" id="GO:0016758">
    <property type="term" value="F:hexosyltransferase activity"/>
    <property type="evidence" value="ECO:0007669"/>
    <property type="project" value="InterPro"/>
</dbReference>
<reference evidence="5" key="1">
    <citation type="submission" date="2021-01" db="EMBL/GenBank/DDBJ databases">
        <title>Modified the classification status of verrucomicrobia.</title>
        <authorList>
            <person name="Feng X."/>
        </authorList>
    </citation>
    <scope>NUCLEOTIDE SEQUENCE</scope>
    <source>
        <strain evidence="5">KCTC 12986</strain>
    </source>
</reference>
<dbReference type="RefSeq" id="WP_200390412.1">
    <property type="nucleotide sequence ID" value="NZ_JAENIO010000004.1"/>
</dbReference>
<evidence type="ECO:0000256" key="2">
    <source>
        <dbReference type="ARBA" id="ARBA00022676"/>
    </source>
</evidence>
<keyword evidence="3" id="KW-0808">Transferase</keyword>
<dbReference type="Proteomes" id="UP000604083">
    <property type="component" value="Unassembled WGS sequence"/>
</dbReference>
<organism evidence="5 6">
    <name type="scientific">Roseibacillus ishigakijimensis</name>
    <dbReference type="NCBI Taxonomy" id="454146"/>
    <lineage>
        <taxon>Bacteria</taxon>
        <taxon>Pseudomonadati</taxon>
        <taxon>Verrucomicrobiota</taxon>
        <taxon>Verrucomicrobiia</taxon>
        <taxon>Verrucomicrobiales</taxon>
        <taxon>Verrucomicrobiaceae</taxon>
        <taxon>Roseibacillus</taxon>
    </lineage>
</organism>